<dbReference type="Pfam" id="PF07969">
    <property type="entry name" value="Amidohydro_3"/>
    <property type="match status" value="1"/>
</dbReference>
<evidence type="ECO:0000313" key="2">
    <source>
        <dbReference type="EMBL" id="MDR6943883.1"/>
    </source>
</evidence>
<proteinExistence type="predicted"/>
<protein>
    <submittedName>
        <fullName evidence="2">Amidohydrolase YtcJ</fullName>
    </submittedName>
</protein>
<dbReference type="Gene3D" id="3.10.310.70">
    <property type="match status" value="1"/>
</dbReference>
<evidence type="ECO:0000313" key="3">
    <source>
        <dbReference type="Proteomes" id="UP001247620"/>
    </source>
</evidence>
<dbReference type="PANTHER" id="PTHR22642:SF21">
    <property type="entry name" value="PERIPLASMIC PROTEIN"/>
    <property type="match status" value="1"/>
</dbReference>
<reference evidence="2 3" key="1">
    <citation type="submission" date="2023-07" db="EMBL/GenBank/DDBJ databases">
        <title>Sorghum-associated microbial communities from plants grown in Nebraska, USA.</title>
        <authorList>
            <person name="Schachtman D."/>
        </authorList>
    </citation>
    <scope>NUCLEOTIDE SEQUENCE [LARGE SCALE GENOMIC DNA]</scope>
    <source>
        <strain evidence="2 3">3262</strain>
    </source>
</reference>
<dbReference type="EMBL" id="JAVDUU010000003">
    <property type="protein sequence ID" value="MDR6943883.1"/>
    <property type="molecule type" value="Genomic_DNA"/>
</dbReference>
<dbReference type="CDD" id="cd01300">
    <property type="entry name" value="YtcJ_like"/>
    <property type="match status" value="1"/>
</dbReference>
<name>A0ABU1TEX7_9SPHI</name>
<dbReference type="SUPFAM" id="SSF51556">
    <property type="entry name" value="Metallo-dependent hydrolases"/>
    <property type="match status" value="1"/>
</dbReference>
<dbReference type="Gene3D" id="3.20.20.140">
    <property type="entry name" value="Metal-dependent hydrolases"/>
    <property type="match status" value="1"/>
</dbReference>
<dbReference type="InterPro" id="IPR033932">
    <property type="entry name" value="YtcJ-like"/>
</dbReference>
<dbReference type="SUPFAM" id="SSF51338">
    <property type="entry name" value="Composite domain of metallo-dependent hydrolases"/>
    <property type="match status" value="1"/>
</dbReference>
<comment type="caution">
    <text evidence="2">The sequence shown here is derived from an EMBL/GenBank/DDBJ whole genome shotgun (WGS) entry which is preliminary data.</text>
</comment>
<dbReference type="Proteomes" id="UP001247620">
    <property type="component" value="Unassembled WGS sequence"/>
</dbReference>
<dbReference type="InterPro" id="IPR032466">
    <property type="entry name" value="Metal_Hydrolase"/>
</dbReference>
<accession>A0ABU1TEX7</accession>
<gene>
    <name evidence="2" type="ORF">J2W55_003736</name>
</gene>
<organism evidence="2 3">
    <name type="scientific">Mucilaginibacter pocheonensis</name>
    <dbReference type="NCBI Taxonomy" id="398050"/>
    <lineage>
        <taxon>Bacteria</taxon>
        <taxon>Pseudomonadati</taxon>
        <taxon>Bacteroidota</taxon>
        <taxon>Sphingobacteriia</taxon>
        <taxon>Sphingobacteriales</taxon>
        <taxon>Sphingobacteriaceae</taxon>
        <taxon>Mucilaginibacter</taxon>
    </lineage>
</organism>
<dbReference type="InterPro" id="IPR011059">
    <property type="entry name" value="Metal-dep_hydrolase_composite"/>
</dbReference>
<sequence length="639" mass="71676">MKKADMVLFNGKIHTVDARLSVATAVAIYDGKFIAVGEDGPVLKYAGEGTILIDLQKKRVIPGINDSHTHLIRGGLNYNLELRWDGVPSLADALRMLKEQVDRTPSPQWVRVIGGWSEFQFAERRMPTLAEINAISPDTPVFIMHLYDRAFMNRAALKAVGYTKDTPPPPGGHIERNSHGEPTGLILATPNALILYSTLAKGPKLSYEHQVNSTRHYMREMNRFGITSVIDAGGGFQNFPDDYRVIQELNDEGELTVRIAYNLFTQRPKQEEEDFETWTKNVKLYQGDDMYRHNGAGEMLVFSAADFEDFLQPRHELPEQMEGELERVVRLLVENRWPFRLHATYNESITRFLNVFEKVNRDMPFNGLPWIFDHAETIHEKNIERVKALGGGIAIQDRMAFQGEYFADRYGKEAALQTPPVKKMLDMEVPVGGGTDATRVSSYNPWLALYWLTSGKTVGGTSIYDDNSRLSRAIALELYTRGSAWFSNEQQKKGCIKVGQLADLAVLDNDYFTVDEEAIKSIEADMTILGGKVVYAKGVFAPHNPPSLPILPDWSPTKIYNGYFPGSNHLAPAYSKQAQAEKRKSDEAMLRQQIATAVHSCVGSCNVHGHSHNDARMSNIPVVDYTAFWGALGCSCFAF</sequence>
<dbReference type="PANTHER" id="PTHR22642">
    <property type="entry name" value="IMIDAZOLONEPROPIONASE"/>
    <property type="match status" value="1"/>
</dbReference>
<evidence type="ECO:0000259" key="1">
    <source>
        <dbReference type="Pfam" id="PF07969"/>
    </source>
</evidence>
<keyword evidence="3" id="KW-1185">Reference proteome</keyword>
<dbReference type="Gene3D" id="2.30.40.10">
    <property type="entry name" value="Urease, subunit C, domain 1"/>
    <property type="match status" value="1"/>
</dbReference>
<dbReference type="RefSeq" id="WP_310098887.1">
    <property type="nucleotide sequence ID" value="NZ_JAVDUU010000003.1"/>
</dbReference>
<feature type="domain" description="Amidohydrolase 3" evidence="1">
    <location>
        <begin position="53"/>
        <end position="535"/>
    </location>
</feature>
<dbReference type="InterPro" id="IPR013108">
    <property type="entry name" value="Amidohydro_3"/>
</dbReference>